<dbReference type="GO" id="GO:0005737">
    <property type="term" value="C:cytoplasm"/>
    <property type="evidence" value="ECO:0007669"/>
    <property type="project" value="UniProtKB-SubCell"/>
</dbReference>
<keyword evidence="4" id="KW-0963">Cytoplasm</keyword>
<proteinExistence type="inferred from homology"/>
<comment type="subcellular location">
    <subcellularLocation>
        <location evidence="1">Cytoplasm</location>
    </subcellularLocation>
</comment>
<protein>
    <recommendedName>
        <fullName evidence="3">Regulatory protein RecX</fullName>
    </recommendedName>
</protein>
<comment type="caution">
    <text evidence="6">The sequence shown here is derived from an EMBL/GenBank/DDBJ whole genome shotgun (WGS) entry which is preliminary data.</text>
</comment>
<sequence length="51" mass="6077">YLSVLRDLLEKKKKTIRAKDKYEQKRKLIRYALGKGFEMEDIGNSINKCED</sequence>
<comment type="similarity">
    <text evidence="2">Belongs to the RecX family.</text>
</comment>
<evidence type="ECO:0000256" key="2">
    <source>
        <dbReference type="ARBA" id="ARBA00009695"/>
    </source>
</evidence>
<dbReference type="EMBL" id="SNRY01011522">
    <property type="protein sequence ID" value="KAA6304424.1"/>
    <property type="molecule type" value="Genomic_DNA"/>
</dbReference>
<feature type="domain" description="RecX third three-helical" evidence="5">
    <location>
        <begin position="2"/>
        <end position="42"/>
    </location>
</feature>
<evidence type="ECO:0000259" key="5">
    <source>
        <dbReference type="Pfam" id="PF21981"/>
    </source>
</evidence>
<reference evidence="6" key="1">
    <citation type="submission" date="2019-03" db="EMBL/GenBank/DDBJ databases">
        <title>Single cell metagenomics reveals metabolic interactions within the superorganism composed of flagellate Streblomastix strix and complex community of Bacteroidetes bacteria on its surface.</title>
        <authorList>
            <person name="Treitli S.C."/>
            <person name="Kolisko M."/>
            <person name="Husnik F."/>
            <person name="Keeling P."/>
            <person name="Hampl V."/>
        </authorList>
    </citation>
    <scope>NUCLEOTIDE SEQUENCE</scope>
    <source>
        <strain evidence="6">STM</strain>
    </source>
</reference>
<evidence type="ECO:0000256" key="1">
    <source>
        <dbReference type="ARBA" id="ARBA00004496"/>
    </source>
</evidence>
<evidence type="ECO:0000256" key="3">
    <source>
        <dbReference type="ARBA" id="ARBA00018111"/>
    </source>
</evidence>
<evidence type="ECO:0000256" key="4">
    <source>
        <dbReference type="ARBA" id="ARBA00022490"/>
    </source>
</evidence>
<evidence type="ECO:0000313" key="6">
    <source>
        <dbReference type="EMBL" id="KAA6304424.1"/>
    </source>
</evidence>
<name>A0A5J4P7B1_9ZZZZ</name>
<dbReference type="Pfam" id="PF21981">
    <property type="entry name" value="RecX_HTH3"/>
    <property type="match status" value="1"/>
</dbReference>
<dbReference type="InterPro" id="IPR036388">
    <property type="entry name" value="WH-like_DNA-bd_sf"/>
</dbReference>
<organism evidence="6">
    <name type="scientific">termite gut metagenome</name>
    <dbReference type="NCBI Taxonomy" id="433724"/>
    <lineage>
        <taxon>unclassified sequences</taxon>
        <taxon>metagenomes</taxon>
        <taxon>organismal metagenomes</taxon>
    </lineage>
</organism>
<gene>
    <name evidence="6" type="ORF">EZS27_043928</name>
</gene>
<dbReference type="InterPro" id="IPR053925">
    <property type="entry name" value="RecX_HTH_3rd"/>
</dbReference>
<accession>A0A5J4P7B1</accession>
<dbReference type="AlphaFoldDB" id="A0A5J4P7B1"/>
<dbReference type="Gene3D" id="1.10.10.10">
    <property type="entry name" value="Winged helix-like DNA-binding domain superfamily/Winged helix DNA-binding domain"/>
    <property type="match status" value="1"/>
</dbReference>
<feature type="non-terminal residue" evidence="6">
    <location>
        <position position="1"/>
    </location>
</feature>